<organism evidence="3 4">
    <name type="scientific">Lentilactobacillus parakefiri</name>
    <dbReference type="NCBI Taxonomy" id="152332"/>
    <lineage>
        <taxon>Bacteria</taxon>
        <taxon>Bacillati</taxon>
        <taxon>Bacillota</taxon>
        <taxon>Bacilli</taxon>
        <taxon>Lactobacillales</taxon>
        <taxon>Lactobacillaceae</taxon>
        <taxon>Lentilactobacillus</taxon>
    </lineage>
</organism>
<feature type="region of interest" description="Disordered" evidence="1">
    <location>
        <begin position="98"/>
        <end position="151"/>
    </location>
</feature>
<feature type="domain" description="T-Q ester bond containing" evidence="2">
    <location>
        <begin position="12"/>
        <end position="125"/>
    </location>
</feature>
<reference evidence="3 4" key="1">
    <citation type="submission" date="2017-04" db="EMBL/GenBank/DDBJ databases">
        <title>Kefir bacterial isolates.</title>
        <authorList>
            <person name="Kim Y."/>
            <person name="Blasche S."/>
            <person name="Patil K.R."/>
        </authorList>
    </citation>
    <scope>NUCLEOTIDE SEQUENCE [LARGE SCALE GENOMIC DNA]</scope>
    <source>
        <strain evidence="3 4">OG2</strain>
    </source>
</reference>
<sequence length="151" mass="16205">TNADFEGGLREVVAGAKIVDQVSYEGLVPGKEYVLNAELRNKADESVIGKSNPDEPVKFTPESASGDVDVKIIVNDDVKAGSVKQGVAYEYLTSTAVDASGKDSESGDENKIAEHTDINDKAQTVDSHDELTPKISTKVDQLDEHEALKKD</sequence>
<dbReference type="AlphaFoldDB" id="A0A269XMQ9"/>
<feature type="compositionally biased region" description="Basic and acidic residues" evidence="1">
    <location>
        <begin position="140"/>
        <end position="151"/>
    </location>
</feature>
<evidence type="ECO:0000313" key="4">
    <source>
        <dbReference type="Proteomes" id="UP000216802"/>
    </source>
</evidence>
<evidence type="ECO:0000313" key="3">
    <source>
        <dbReference type="EMBL" id="PAK74419.1"/>
    </source>
</evidence>
<dbReference type="NCBIfam" id="NF033903">
    <property type="entry name" value="VaFE_rpt"/>
    <property type="match status" value="1"/>
</dbReference>
<evidence type="ECO:0000256" key="1">
    <source>
        <dbReference type="SAM" id="MobiDB-lite"/>
    </source>
</evidence>
<evidence type="ECO:0000259" key="2">
    <source>
        <dbReference type="Pfam" id="PF18202"/>
    </source>
</evidence>
<name>A0A269XMQ9_9LACO</name>
<protein>
    <recommendedName>
        <fullName evidence="2">T-Q ester bond containing domain-containing protein</fullName>
    </recommendedName>
</protein>
<dbReference type="RefSeq" id="WP_179286977.1">
    <property type="nucleotide sequence ID" value="NZ_NCXI01000253.1"/>
</dbReference>
<dbReference type="Pfam" id="PF18202">
    <property type="entry name" value="TQ"/>
    <property type="match status" value="1"/>
</dbReference>
<dbReference type="EMBL" id="NCXI01000253">
    <property type="protein sequence ID" value="PAK74419.1"/>
    <property type="molecule type" value="Genomic_DNA"/>
</dbReference>
<feature type="non-terminal residue" evidence="3">
    <location>
        <position position="151"/>
    </location>
</feature>
<dbReference type="Proteomes" id="UP000216802">
    <property type="component" value="Unassembled WGS sequence"/>
</dbReference>
<feature type="compositionally biased region" description="Basic and acidic residues" evidence="1">
    <location>
        <begin position="100"/>
        <end position="120"/>
    </location>
</feature>
<proteinExistence type="predicted"/>
<accession>A0A269XMQ9</accession>
<feature type="non-terminal residue" evidence="3">
    <location>
        <position position="1"/>
    </location>
</feature>
<dbReference type="Gene3D" id="2.60.40.3930">
    <property type="match status" value="1"/>
</dbReference>
<dbReference type="InterPro" id="IPR041100">
    <property type="entry name" value="TQ"/>
</dbReference>
<gene>
    <name evidence="3" type="ORF">B8W98_12185</name>
</gene>
<comment type="caution">
    <text evidence="3">The sequence shown here is derived from an EMBL/GenBank/DDBJ whole genome shotgun (WGS) entry which is preliminary data.</text>
</comment>